<evidence type="ECO:0000313" key="4">
    <source>
        <dbReference type="Proteomes" id="UP000003416"/>
    </source>
</evidence>
<comment type="caution">
    <text evidence="3">The sequence shown here is derived from an EMBL/GenBank/DDBJ whole genome shotgun (WGS) entry which is preliminary data.</text>
</comment>
<dbReference type="Proteomes" id="UP000003416">
    <property type="component" value="Unassembled WGS sequence"/>
</dbReference>
<gene>
    <name evidence="3" type="ORF">HMPREF9446_03694</name>
</gene>
<dbReference type="HOGENOM" id="CLU_791441_0_0_10"/>
<dbReference type="SUPFAM" id="SSF56925">
    <property type="entry name" value="OMPA-like"/>
    <property type="match status" value="1"/>
</dbReference>
<evidence type="ECO:0008006" key="5">
    <source>
        <dbReference type="Google" id="ProtNLM"/>
    </source>
</evidence>
<evidence type="ECO:0000256" key="1">
    <source>
        <dbReference type="SAM" id="MobiDB-lite"/>
    </source>
</evidence>
<name>F3PY46_9BACE</name>
<protein>
    <recommendedName>
        <fullName evidence="5">Outer membrane protein beta-barrel domain-containing protein</fullName>
    </recommendedName>
</protein>
<feature type="compositionally biased region" description="Polar residues" evidence="1">
    <location>
        <begin position="183"/>
        <end position="193"/>
    </location>
</feature>
<keyword evidence="2" id="KW-0472">Membrane</keyword>
<dbReference type="STRING" id="763034.HMPREF9446_03694"/>
<organism evidence="3 4">
    <name type="scientific">Bacteroides fluxus YIT 12057</name>
    <dbReference type="NCBI Taxonomy" id="763034"/>
    <lineage>
        <taxon>Bacteria</taxon>
        <taxon>Pseudomonadati</taxon>
        <taxon>Bacteroidota</taxon>
        <taxon>Bacteroidia</taxon>
        <taxon>Bacteroidales</taxon>
        <taxon>Bacteroidaceae</taxon>
        <taxon>Bacteroides</taxon>
    </lineage>
</organism>
<evidence type="ECO:0000256" key="2">
    <source>
        <dbReference type="SAM" id="Phobius"/>
    </source>
</evidence>
<reference evidence="3 4" key="1">
    <citation type="submission" date="2011-02" db="EMBL/GenBank/DDBJ databases">
        <authorList>
            <person name="Weinstock G."/>
            <person name="Sodergren E."/>
            <person name="Clifton S."/>
            <person name="Fulton L."/>
            <person name="Fulton B."/>
            <person name="Courtney L."/>
            <person name="Fronick C."/>
            <person name="Harrison M."/>
            <person name="Strong C."/>
            <person name="Farmer C."/>
            <person name="Delahaunty K."/>
            <person name="Markovic C."/>
            <person name="Hall O."/>
            <person name="Minx P."/>
            <person name="Tomlinson C."/>
            <person name="Mitreva M."/>
            <person name="Hou S."/>
            <person name="Chen J."/>
            <person name="Wollam A."/>
            <person name="Pepin K.H."/>
            <person name="Johnson M."/>
            <person name="Bhonagiri V."/>
            <person name="Zhang X."/>
            <person name="Suruliraj S."/>
            <person name="Warren W."/>
            <person name="Chinwalla A."/>
            <person name="Mardis E.R."/>
            <person name="Wilson R.K."/>
        </authorList>
    </citation>
    <scope>NUCLEOTIDE SEQUENCE [LARGE SCALE GENOMIC DNA]</scope>
    <source>
        <strain evidence="3 4">YIT 12057</strain>
    </source>
</reference>
<keyword evidence="2" id="KW-1133">Transmembrane helix</keyword>
<keyword evidence="4" id="KW-1185">Reference proteome</keyword>
<dbReference type="InterPro" id="IPR011250">
    <property type="entry name" value="OMP/PagP_B-barrel"/>
</dbReference>
<proteinExistence type="predicted"/>
<dbReference type="EMBL" id="AFBN01000101">
    <property type="protein sequence ID" value="EGF51014.1"/>
    <property type="molecule type" value="Genomic_DNA"/>
</dbReference>
<feature type="transmembrane region" description="Helical" evidence="2">
    <location>
        <begin position="52"/>
        <end position="75"/>
    </location>
</feature>
<dbReference type="Gene3D" id="2.40.160.20">
    <property type="match status" value="1"/>
</dbReference>
<evidence type="ECO:0000313" key="3">
    <source>
        <dbReference type="EMBL" id="EGF51014.1"/>
    </source>
</evidence>
<keyword evidence="2" id="KW-0812">Transmembrane</keyword>
<dbReference type="AlphaFoldDB" id="F3PY46"/>
<sequence length="366" mass="39710">MMREKDEITDLFRSRLGGAGMTVRDNFWEELQCDLSRKEAGRQKRILLSPRFCRVAAAASVVFVLGAASAAFWYFSPKEEIKEAFTQVAALTPEGSLKGDVVQESFPSIHQTNPTANKPGIKQPANGAPAGLVADADEESVSLHVSITITQRVYGNNRQPGNGYYSSQNSARNGMYQADSDCKNTNPDMNTAASGDDKTATAGTETTLKPRYWAIKAAVGTSLPQSNFDMPFTAGVTVERRLNKYLALETGLQYNCLPADHTLHTLAVPVKLNAMLASSPKVDFYATLGGAIEKCIAGAPDNSFKAEPVQLSVAAGVGVRYKVNDRFALFAEPSVSHHFDTDSPTKSLRTERPVNLNLLCGVRMTY</sequence>
<accession>F3PY46</accession>
<dbReference type="eggNOG" id="COG1595">
    <property type="taxonomic scope" value="Bacteria"/>
</dbReference>
<feature type="region of interest" description="Disordered" evidence="1">
    <location>
        <begin position="183"/>
        <end position="202"/>
    </location>
</feature>